<organism evidence="2 3">
    <name type="scientific">Aromatoleum tolulyticum</name>
    <dbReference type="NCBI Taxonomy" id="34027"/>
    <lineage>
        <taxon>Bacteria</taxon>
        <taxon>Pseudomonadati</taxon>
        <taxon>Pseudomonadota</taxon>
        <taxon>Betaproteobacteria</taxon>
        <taxon>Rhodocyclales</taxon>
        <taxon>Rhodocyclaceae</taxon>
        <taxon>Aromatoleum</taxon>
    </lineage>
</organism>
<gene>
    <name evidence="2" type="ORF">SAMN05421829_109144</name>
</gene>
<name>A0A1N6XWQ6_9RHOO</name>
<feature type="transmembrane region" description="Helical" evidence="1">
    <location>
        <begin position="6"/>
        <end position="28"/>
    </location>
</feature>
<keyword evidence="1" id="KW-1133">Transmembrane helix</keyword>
<dbReference type="Proteomes" id="UP000186819">
    <property type="component" value="Unassembled WGS sequence"/>
</dbReference>
<dbReference type="OrthoDB" id="9181669at2"/>
<keyword evidence="1" id="KW-0812">Transmembrane</keyword>
<accession>A0A1N6XWQ6</accession>
<dbReference type="STRING" id="34027.SAMN05421829_109144"/>
<sequence>MTSYKHFILPAVLVGNAAVAPVFAKFMADRLRHTRKIRQKAVLADWEDEGGSVVAPVVSTP</sequence>
<keyword evidence="1" id="KW-0472">Membrane</keyword>
<keyword evidence="3" id="KW-1185">Reference proteome</keyword>
<evidence type="ECO:0000313" key="2">
    <source>
        <dbReference type="EMBL" id="SIR06673.1"/>
    </source>
</evidence>
<evidence type="ECO:0000313" key="3">
    <source>
        <dbReference type="Proteomes" id="UP000186819"/>
    </source>
</evidence>
<proteinExistence type="predicted"/>
<dbReference type="AlphaFoldDB" id="A0A1N6XWQ6"/>
<reference evidence="3" key="1">
    <citation type="submission" date="2017-01" db="EMBL/GenBank/DDBJ databases">
        <authorList>
            <person name="Varghese N."/>
            <person name="Submissions S."/>
        </authorList>
    </citation>
    <scope>NUCLEOTIDE SEQUENCE [LARGE SCALE GENOMIC DNA]</scope>
    <source>
        <strain evidence="3">ATCC 51758</strain>
    </source>
</reference>
<protein>
    <submittedName>
        <fullName evidence="2">Uncharacterized protein</fullName>
    </submittedName>
</protein>
<evidence type="ECO:0000256" key="1">
    <source>
        <dbReference type="SAM" id="Phobius"/>
    </source>
</evidence>
<dbReference type="RefSeq" id="WP_076602868.1">
    <property type="nucleotide sequence ID" value="NZ_FTMD01000009.1"/>
</dbReference>
<dbReference type="EMBL" id="FTMD01000009">
    <property type="protein sequence ID" value="SIR06673.1"/>
    <property type="molecule type" value="Genomic_DNA"/>
</dbReference>